<gene>
    <name evidence="2" type="ORF">B0H16DRAFT_1420189</name>
</gene>
<keyword evidence="3" id="KW-1185">Reference proteome</keyword>
<feature type="transmembrane region" description="Helical" evidence="1">
    <location>
        <begin position="508"/>
        <end position="528"/>
    </location>
</feature>
<keyword evidence="1" id="KW-0812">Transmembrane</keyword>
<evidence type="ECO:0008006" key="4">
    <source>
        <dbReference type="Google" id="ProtNLM"/>
    </source>
</evidence>
<keyword evidence="1" id="KW-1133">Transmembrane helix</keyword>
<evidence type="ECO:0000313" key="2">
    <source>
        <dbReference type="EMBL" id="KAJ7749661.1"/>
    </source>
</evidence>
<feature type="transmembrane region" description="Helical" evidence="1">
    <location>
        <begin position="534"/>
        <end position="555"/>
    </location>
</feature>
<dbReference type="EMBL" id="JARKIB010000068">
    <property type="protein sequence ID" value="KAJ7749661.1"/>
    <property type="molecule type" value="Genomic_DNA"/>
</dbReference>
<accession>A0AAD7IVQ4</accession>
<proteinExistence type="predicted"/>
<reference evidence="2" key="1">
    <citation type="submission" date="2023-03" db="EMBL/GenBank/DDBJ databases">
        <title>Massive genome expansion in bonnet fungi (Mycena s.s.) driven by repeated elements and novel gene families across ecological guilds.</title>
        <authorList>
            <consortium name="Lawrence Berkeley National Laboratory"/>
            <person name="Harder C.B."/>
            <person name="Miyauchi S."/>
            <person name="Viragh M."/>
            <person name="Kuo A."/>
            <person name="Thoen E."/>
            <person name="Andreopoulos B."/>
            <person name="Lu D."/>
            <person name="Skrede I."/>
            <person name="Drula E."/>
            <person name="Henrissat B."/>
            <person name="Morin E."/>
            <person name="Kohler A."/>
            <person name="Barry K."/>
            <person name="LaButti K."/>
            <person name="Morin E."/>
            <person name="Salamov A."/>
            <person name="Lipzen A."/>
            <person name="Mereny Z."/>
            <person name="Hegedus B."/>
            <person name="Baldrian P."/>
            <person name="Stursova M."/>
            <person name="Weitz H."/>
            <person name="Taylor A."/>
            <person name="Grigoriev I.V."/>
            <person name="Nagy L.G."/>
            <person name="Martin F."/>
            <person name="Kauserud H."/>
        </authorList>
    </citation>
    <scope>NUCLEOTIDE SEQUENCE</scope>
    <source>
        <strain evidence="2">CBHHK182m</strain>
    </source>
</reference>
<evidence type="ECO:0000313" key="3">
    <source>
        <dbReference type="Proteomes" id="UP001215598"/>
    </source>
</evidence>
<evidence type="ECO:0000256" key="1">
    <source>
        <dbReference type="SAM" id="Phobius"/>
    </source>
</evidence>
<name>A0AAD7IVQ4_9AGAR</name>
<dbReference type="Proteomes" id="UP001215598">
    <property type="component" value="Unassembled WGS sequence"/>
</dbReference>
<comment type="caution">
    <text evidence="2">The sequence shown here is derived from an EMBL/GenBank/DDBJ whole genome shotgun (WGS) entry which is preliminary data.</text>
</comment>
<organism evidence="2 3">
    <name type="scientific">Mycena metata</name>
    <dbReference type="NCBI Taxonomy" id="1033252"/>
    <lineage>
        <taxon>Eukaryota</taxon>
        <taxon>Fungi</taxon>
        <taxon>Dikarya</taxon>
        <taxon>Basidiomycota</taxon>
        <taxon>Agaricomycotina</taxon>
        <taxon>Agaricomycetes</taxon>
        <taxon>Agaricomycetidae</taxon>
        <taxon>Agaricales</taxon>
        <taxon>Marasmiineae</taxon>
        <taxon>Mycenaceae</taxon>
        <taxon>Mycena</taxon>
    </lineage>
</organism>
<dbReference type="AlphaFoldDB" id="A0AAD7IVQ4"/>
<keyword evidence="1" id="KW-0472">Membrane</keyword>
<sequence length="695" mass="78188">MEALAKSFSELSTNLRVMRVFQEEAAVEGCGYFHRNPRQPLHVLGNIVRVFTVLTMAPLYILIPRVLKQKFSNYVGAGWLVEFATTPDPVLTHALKGGKGEYDSDVNGYYPTWVLSVKIANGRLDSFSQTEFNKKDPVGYTALSYDIDSAAMLFPENERPIRAPRGNPPYSHPDRRKIAKRYLELYCSAERKGDRTEYIWLDEFCIQPQAQWEALDKPQPHWKAFEKAVKSVRKKELGKVADIFSKADQVAVFCSTIGCLHTGINCPWGQRLFTFAEILHAQHVIRLTRVSELVVRVSHDAAHKFRGEMQTNAALANRWHLYAVYQHSVNAGAVSWQMTIHALVVEAILRDEISEFPDHELLGEALNGLLPRRARLQDLGSSGWNDLGWLLELNQGFYNAASLAAVCSIPDDRSVSWLGKPIHPTVGNERLEPLVTAFPVSGYFTAVWKEKEKTSPVTPQKTHSEVRLKAPNPPLTILGQKTIGLRPTPLKRDKDGLYTNEEMKGRKILAQCVVLIITIISLYCLVSGNVVGIVLYWLISVLYCILELLVGTMYLERDGWAWLEDADWGANLENNLGKQDSHLRSLVHWGDQQLIPKWEKPPRRECFSAKLVDLRNKVYTEVIAVARPNAMIPLAVHGSGVTCMLLYRPWEHEDAPSFTATKVGMCNIPPYALAQTIKTGTVCVTSNAEADMTEV</sequence>
<protein>
    <recommendedName>
        <fullName evidence="4">Heterokaryon incompatibility domain-containing protein</fullName>
    </recommendedName>
</protein>